<evidence type="ECO:0000313" key="2">
    <source>
        <dbReference type="EMBL" id="KAG0447257.1"/>
    </source>
</evidence>
<dbReference type="GO" id="GO:0042393">
    <property type="term" value="F:histone binding"/>
    <property type="evidence" value="ECO:0007669"/>
    <property type="project" value="TreeGrafter"/>
</dbReference>
<evidence type="ECO:0000256" key="1">
    <source>
        <dbReference type="SAM" id="MobiDB-lite"/>
    </source>
</evidence>
<name>A0A835P8P1_VANPL</name>
<protein>
    <submittedName>
        <fullName evidence="2">Uncharacterized protein</fullName>
    </submittedName>
</protein>
<dbReference type="Proteomes" id="UP000639772">
    <property type="component" value="Unassembled WGS sequence"/>
</dbReference>
<feature type="compositionally biased region" description="Acidic residues" evidence="1">
    <location>
        <begin position="315"/>
        <end position="326"/>
    </location>
</feature>
<dbReference type="InterPro" id="IPR044198">
    <property type="entry name" value="DEK"/>
</dbReference>
<dbReference type="PANTHER" id="PTHR13468">
    <property type="entry name" value="DEK PROTEIN"/>
    <property type="match status" value="1"/>
</dbReference>
<accession>A0A835P8P1</accession>
<feature type="compositionally biased region" description="Basic and acidic residues" evidence="1">
    <location>
        <begin position="529"/>
        <end position="541"/>
    </location>
</feature>
<reference evidence="2 3" key="1">
    <citation type="journal article" date="2020" name="Nat. Food">
        <title>A phased Vanilla planifolia genome enables genetic improvement of flavour and production.</title>
        <authorList>
            <person name="Hasing T."/>
            <person name="Tang H."/>
            <person name="Brym M."/>
            <person name="Khazi F."/>
            <person name="Huang T."/>
            <person name="Chambers A.H."/>
        </authorList>
    </citation>
    <scope>NUCLEOTIDE SEQUENCE [LARGE SCALE GENOMIC DNA]</scope>
    <source>
        <tissue evidence="2">Leaf</tissue>
    </source>
</reference>
<feature type="compositionally biased region" description="Basic and acidic residues" evidence="1">
    <location>
        <begin position="119"/>
        <end position="128"/>
    </location>
</feature>
<dbReference type="GO" id="GO:2000779">
    <property type="term" value="P:regulation of double-strand break repair"/>
    <property type="evidence" value="ECO:0007669"/>
    <property type="project" value="TreeGrafter"/>
</dbReference>
<dbReference type="PANTHER" id="PTHR13468:SF23">
    <property type="entry name" value="EXPRESSED PROTEIN"/>
    <property type="match status" value="1"/>
</dbReference>
<feature type="region of interest" description="Disordered" evidence="1">
    <location>
        <begin position="426"/>
        <end position="547"/>
    </location>
</feature>
<dbReference type="GO" id="GO:0003677">
    <property type="term" value="F:DNA binding"/>
    <property type="evidence" value="ECO:0007669"/>
    <property type="project" value="InterPro"/>
</dbReference>
<feature type="compositionally biased region" description="Polar residues" evidence="1">
    <location>
        <begin position="443"/>
        <end position="455"/>
    </location>
</feature>
<feature type="compositionally biased region" description="Basic and acidic residues" evidence="1">
    <location>
        <begin position="143"/>
        <end position="153"/>
    </location>
</feature>
<dbReference type="OrthoDB" id="370884at2759"/>
<dbReference type="EMBL" id="JADCNM010000474">
    <property type="protein sequence ID" value="KAG0447257.1"/>
    <property type="molecule type" value="Genomic_DNA"/>
</dbReference>
<feature type="non-terminal residue" evidence="2">
    <location>
        <position position="1"/>
    </location>
</feature>
<feature type="compositionally biased region" description="Acidic residues" evidence="1">
    <location>
        <begin position="480"/>
        <end position="499"/>
    </location>
</feature>
<dbReference type="GO" id="GO:0005634">
    <property type="term" value="C:nucleus"/>
    <property type="evidence" value="ECO:0007669"/>
    <property type="project" value="TreeGrafter"/>
</dbReference>
<feature type="region of interest" description="Disordered" evidence="1">
    <location>
        <begin position="117"/>
        <end position="232"/>
    </location>
</feature>
<evidence type="ECO:0000313" key="3">
    <source>
        <dbReference type="Proteomes" id="UP000639772"/>
    </source>
</evidence>
<feature type="compositionally biased region" description="Basic and acidic residues" evidence="1">
    <location>
        <begin position="346"/>
        <end position="362"/>
    </location>
</feature>
<dbReference type="GO" id="GO:0006325">
    <property type="term" value="P:chromatin organization"/>
    <property type="evidence" value="ECO:0007669"/>
    <property type="project" value="InterPro"/>
</dbReference>
<organism evidence="2 3">
    <name type="scientific">Vanilla planifolia</name>
    <name type="common">Vanilla</name>
    <dbReference type="NCBI Taxonomy" id="51239"/>
    <lineage>
        <taxon>Eukaryota</taxon>
        <taxon>Viridiplantae</taxon>
        <taxon>Streptophyta</taxon>
        <taxon>Embryophyta</taxon>
        <taxon>Tracheophyta</taxon>
        <taxon>Spermatophyta</taxon>
        <taxon>Magnoliopsida</taxon>
        <taxon>Liliopsida</taxon>
        <taxon>Asparagales</taxon>
        <taxon>Orchidaceae</taxon>
        <taxon>Vanilloideae</taxon>
        <taxon>Vanilleae</taxon>
        <taxon>Vanilla</taxon>
    </lineage>
</organism>
<gene>
    <name evidence="2" type="ORF">HPP92_028400</name>
</gene>
<feature type="compositionally biased region" description="Basic and acidic residues" evidence="1">
    <location>
        <begin position="196"/>
        <end position="207"/>
    </location>
</feature>
<dbReference type="AlphaFoldDB" id="A0A835P8P1"/>
<sequence>MEFDFASGRRGFAFERARERKQRAGESLRELVFASVDVVDVIKHDGVDKKSLKEANLDVMKDGVDGDGVGEVKDNENNENMEVVENEEVKEDLLYNEEQKKDAGDSLDGEVNKFAGEPLHVEKKHDEEAKEESEAVDATEVIGEVKDCVEKDNVGVNTEIEGKQRFQAKPRMNKGKSVTEGLRDIVDRNTMQSINDVKDSGEKNDQKDEQDDANDGKEKGDDNDVIGDNEKGIEEINVDKDDNVLVRLKDSKYMHEVQEVMDCEQKSEMETKINGETTKVNKIKDLMAMNMKVMNEDAAANERHEEKDNVRSVGYEEENAIEEDDVNRENDGNTENVSLKRKRSRERGNVEGKTKENTDAKEKKRKERPVRERKIVERLVEVIEKEPNRTVVIEKGRGTPLKDITNGMIQAIDFKNNLLQFSGFAWHESESSKSRKRKRDTKSNASKTSKGSPAENSMKKSAKTEDLVNSEEKISKDKENDDDDEVEKDTENGMPDEDDAPKQSESDAKESSPGKKKRKTMAVKKFSQGRKEMWSHPRDQNQGKIRRTLHLVKRKVSYGGGSKSGPSKTDLRKTTICEILKEVDFNGHFYRYFEDA</sequence>
<feature type="compositionally biased region" description="Basic and acidic residues" evidence="1">
    <location>
        <begin position="300"/>
        <end position="310"/>
    </location>
</feature>
<feature type="compositionally biased region" description="Basic and acidic residues" evidence="1">
    <location>
        <begin position="500"/>
        <end position="513"/>
    </location>
</feature>
<feature type="compositionally biased region" description="Basic and acidic residues" evidence="1">
    <location>
        <begin position="462"/>
        <end position="479"/>
    </location>
</feature>
<feature type="region of interest" description="Disordered" evidence="1">
    <location>
        <begin position="295"/>
        <end position="375"/>
    </location>
</feature>
<comment type="caution">
    <text evidence="2">The sequence shown here is derived from an EMBL/GenBank/DDBJ whole genome shotgun (WGS) entry which is preliminary data.</text>
</comment>
<proteinExistence type="predicted"/>
<feature type="compositionally biased region" description="Basic and acidic residues" evidence="1">
    <location>
        <begin position="214"/>
        <end position="232"/>
    </location>
</feature>